<gene>
    <name evidence="1" type="ordered locus">Halhy_3284</name>
</gene>
<name>F4KT86_HALH1</name>
<sequence>MKKNRFLELYQNFNAKERKQFVLYVHSSFFNQNKNLRLLIDAIEQQLKARKPIDKKEIYSLGFAPEVYNELKFNNLISDLLYLLYDFLAQARYARETRLQKQLLIRSLLDHEWLEPCVLQLERYTQVQAAQAWRDGNYWFAEYQLQELQDQHLMSQEKRAYTPHLQSRSDALDRFYQLEKMKIACDMASRNTAVNADYHCAFIEDIIAWYRLNVEELARFPALQVYLAAYDMFTQQTGQAAYLELKQLLQQHLKVIPQHELRLLYTYVLNFAVLRINSGETHYYQEILYLYKLLLDESIIFKNGTLTQWTFTNIITAGIRTGDYVWTEQFIQDYQHYLAPDLHQNVYTYNLANLYFEKKDYPSALRMLHNVEFTDAFYHLSAKLIQLKSYFLLAETEALLSLMNATRRFVQRNRQLSDYQKKSSLNFLHILQRLCLLRYASADIRDVAGFKGQLDRDVQVLQPLGNKQWLEEVLSFRFKEHV</sequence>
<reference key="2">
    <citation type="submission" date="2011-04" db="EMBL/GenBank/DDBJ databases">
        <title>Complete sequence of chromosome of Haliscomenobacter hydrossis DSM 1100.</title>
        <authorList>
            <consortium name="US DOE Joint Genome Institute (JGI-PGF)"/>
            <person name="Lucas S."/>
            <person name="Han J."/>
            <person name="Lapidus A."/>
            <person name="Bruce D."/>
            <person name="Goodwin L."/>
            <person name="Pitluck S."/>
            <person name="Peters L."/>
            <person name="Kyrpides N."/>
            <person name="Mavromatis K."/>
            <person name="Ivanova N."/>
            <person name="Ovchinnikova G."/>
            <person name="Pagani I."/>
            <person name="Daligault H."/>
            <person name="Detter J.C."/>
            <person name="Han C."/>
            <person name="Land M."/>
            <person name="Hauser L."/>
            <person name="Markowitz V."/>
            <person name="Cheng J.-F."/>
            <person name="Hugenholtz P."/>
            <person name="Woyke T."/>
            <person name="Wu D."/>
            <person name="Verbarg S."/>
            <person name="Frueling A."/>
            <person name="Brambilla E."/>
            <person name="Klenk H.-P."/>
            <person name="Eisen J.A."/>
        </authorList>
    </citation>
    <scope>NUCLEOTIDE SEQUENCE</scope>
    <source>
        <strain>DSM 1100</strain>
    </source>
</reference>
<dbReference type="RefSeq" id="WP_013765684.1">
    <property type="nucleotide sequence ID" value="NC_015510.1"/>
</dbReference>
<keyword evidence="2" id="KW-1185">Reference proteome</keyword>
<dbReference type="Proteomes" id="UP000008461">
    <property type="component" value="Chromosome"/>
</dbReference>
<accession>F4KT86</accession>
<dbReference type="KEGG" id="hhy:Halhy_3284"/>
<reference evidence="1 2" key="1">
    <citation type="journal article" date="2011" name="Stand. Genomic Sci.">
        <title>Complete genome sequence of Haliscomenobacter hydrossis type strain (O).</title>
        <authorList>
            <consortium name="US DOE Joint Genome Institute (JGI-PGF)"/>
            <person name="Daligault H."/>
            <person name="Lapidus A."/>
            <person name="Zeytun A."/>
            <person name="Nolan M."/>
            <person name="Lucas S."/>
            <person name="Del Rio T.G."/>
            <person name="Tice H."/>
            <person name="Cheng J.F."/>
            <person name="Tapia R."/>
            <person name="Han C."/>
            <person name="Goodwin L."/>
            <person name="Pitluck S."/>
            <person name="Liolios K."/>
            <person name="Pagani I."/>
            <person name="Ivanova N."/>
            <person name="Huntemann M."/>
            <person name="Mavromatis K."/>
            <person name="Mikhailova N."/>
            <person name="Pati A."/>
            <person name="Chen A."/>
            <person name="Palaniappan K."/>
            <person name="Land M."/>
            <person name="Hauser L."/>
            <person name="Brambilla E.M."/>
            <person name="Rohde M."/>
            <person name="Verbarg S."/>
            <person name="Goker M."/>
            <person name="Bristow J."/>
            <person name="Eisen J.A."/>
            <person name="Markowitz V."/>
            <person name="Hugenholtz P."/>
            <person name="Kyrpides N.C."/>
            <person name="Klenk H.P."/>
            <person name="Woyke T."/>
        </authorList>
    </citation>
    <scope>NUCLEOTIDE SEQUENCE [LARGE SCALE GENOMIC DNA]</scope>
    <source>
        <strain evidence="2">ATCC 27775 / DSM 1100 / LMG 10767 / O</strain>
    </source>
</reference>
<dbReference type="OrthoDB" id="1490979at2"/>
<dbReference type="STRING" id="760192.Halhy_3284"/>
<dbReference type="AlphaFoldDB" id="F4KT86"/>
<organism evidence="1 2">
    <name type="scientific">Haliscomenobacter hydrossis (strain ATCC 27775 / DSM 1100 / LMG 10767 / O)</name>
    <dbReference type="NCBI Taxonomy" id="760192"/>
    <lineage>
        <taxon>Bacteria</taxon>
        <taxon>Pseudomonadati</taxon>
        <taxon>Bacteroidota</taxon>
        <taxon>Saprospiria</taxon>
        <taxon>Saprospirales</taxon>
        <taxon>Haliscomenobacteraceae</taxon>
        <taxon>Haliscomenobacter</taxon>
    </lineage>
</organism>
<proteinExistence type="predicted"/>
<dbReference type="HOGENOM" id="CLU_044325_0_0_10"/>
<protein>
    <submittedName>
        <fullName evidence="1">Uncharacterized protein</fullName>
    </submittedName>
</protein>
<dbReference type="EMBL" id="CP002691">
    <property type="protein sequence ID" value="AEE51143.1"/>
    <property type="molecule type" value="Genomic_DNA"/>
</dbReference>
<evidence type="ECO:0000313" key="2">
    <source>
        <dbReference type="Proteomes" id="UP000008461"/>
    </source>
</evidence>
<evidence type="ECO:0000313" key="1">
    <source>
        <dbReference type="EMBL" id="AEE51143.1"/>
    </source>
</evidence>